<sequence length="141" mass="15348">MKVLKIAAIAVALVAGFYAPTLLKSFSSSSTVKPLDEYCLLSTTACVQQGVTMTLNVDNAQPLIPAKFDVEWNKSDAEQLVLSLSGREMEMGEPKFLLKKIAPGKYSGEVVLPVCTQESMTWVGELTDGQSTIYPAIKMQR</sequence>
<dbReference type="AlphaFoldDB" id="A0A072FTR4"/>
<dbReference type="Proteomes" id="UP000726777">
    <property type="component" value="Unassembled WGS sequence"/>
</dbReference>
<gene>
    <name evidence="1" type="ORF">IB292_06210</name>
    <name evidence="2" type="ORF">QX249_01270</name>
</gene>
<dbReference type="RefSeq" id="WP_015313652.1">
    <property type="nucleotide sequence ID" value="NZ_CABMHD010000003.1"/>
</dbReference>
<reference evidence="2" key="2">
    <citation type="submission" date="2023-06" db="EMBL/GenBank/DDBJ databases">
        <title>Genomic Diversity of Vibrio spp. and Metagenomic Analysis of Pathogens in Florida Gulf Coastal Waters Following Hurricane Ian.</title>
        <authorList>
            <person name="Brumfield K.D."/>
        </authorList>
    </citation>
    <scope>NUCLEOTIDE SEQUENCE</scope>
    <source>
        <strain evidence="2">WBS2B-138</strain>
    </source>
</reference>
<organism evidence="1 3">
    <name type="scientific">Vibrio parahaemolyticus</name>
    <dbReference type="NCBI Taxonomy" id="670"/>
    <lineage>
        <taxon>Bacteria</taxon>
        <taxon>Pseudomonadati</taxon>
        <taxon>Pseudomonadota</taxon>
        <taxon>Gammaproteobacteria</taxon>
        <taxon>Vibrionales</taxon>
        <taxon>Vibrionaceae</taxon>
        <taxon>Vibrio</taxon>
    </lineage>
</organism>
<reference evidence="1" key="1">
    <citation type="submission" date="2020-09" db="EMBL/GenBank/DDBJ databases">
        <title>Genome sequence of Vibrio parahaemolyticus isolates.</title>
        <authorList>
            <person name="Hammerl J.A."/>
            <person name="Strauch E."/>
        </authorList>
    </citation>
    <scope>NUCLEOTIDE SEQUENCE</scope>
    <source>
        <strain evidence="1">17-VB00146</strain>
    </source>
</reference>
<accession>A0A072FTR4</accession>
<name>A0A072FTR4_VIBPH</name>
<evidence type="ECO:0000313" key="1">
    <source>
        <dbReference type="EMBL" id="MCC3804634.1"/>
    </source>
</evidence>
<protein>
    <submittedName>
        <fullName evidence="1">Uncharacterized protein</fullName>
    </submittedName>
</protein>
<evidence type="ECO:0000313" key="3">
    <source>
        <dbReference type="Proteomes" id="UP000726777"/>
    </source>
</evidence>
<evidence type="ECO:0000313" key="2">
    <source>
        <dbReference type="EMBL" id="MDS1819268.1"/>
    </source>
</evidence>
<comment type="caution">
    <text evidence="1">The sequence shown here is derived from an EMBL/GenBank/DDBJ whole genome shotgun (WGS) entry which is preliminary data.</text>
</comment>
<dbReference type="Proteomes" id="UP001253193">
    <property type="component" value="Unassembled WGS sequence"/>
</dbReference>
<dbReference type="EMBL" id="JACVHL010000004">
    <property type="protein sequence ID" value="MCC3804634.1"/>
    <property type="molecule type" value="Genomic_DNA"/>
</dbReference>
<dbReference type="EMBL" id="JAUHGG010000001">
    <property type="protein sequence ID" value="MDS1819268.1"/>
    <property type="molecule type" value="Genomic_DNA"/>
</dbReference>
<proteinExistence type="predicted"/>